<organism evidence="3 4">
    <name type="scientific">Enterobacter cancerogenus</name>
    <dbReference type="NCBI Taxonomy" id="69218"/>
    <lineage>
        <taxon>Bacteria</taxon>
        <taxon>Pseudomonadati</taxon>
        <taxon>Pseudomonadota</taxon>
        <taxon>Gammaproteobacteria</taxon>
        <taxon>Enterobacterales</taxon>
        <taxon>Enterobacteriaceae</taxon>
        <taxon>Enterobacter</taxon>
        <taxon>Enterobacter cloacae complex</taxon>
    </lineage>
</organism>
<protein>
    <submittedName>
        <fullName evidence="3">Uncharacterized protein</fullName>
    </submittedName>
</protein>
<dbReference type="PANTHER" id="PTHR43709:SF2">
    <property type="entry name" value="DUF453 DOMAIN PROTEIN (AFU_ORTHOLOGUE AFUA_6G00360)"/>
    <property type="match status" value="1"/>
</dbReference>
<gene>
    <name evidence="3" type="ORF">EcCFBP13530_16070</name>
</gene>
<sequence>MSSSIGPYALSQKWVEIDEEVCTVRIYNVNTEKIILSEFNPDAAEHELVEISGVPGRHFPVRLSFLKPAGSISGQLFPTGNKNDLVTLDEGTRFQATLIDVTVPCIIISAEEAGIRGDEDYSTLMARRTYVKMMTELRVKASITMKLCLDKNEARLLRTNVPNIIVISPVQNGLTGVAARYVSCDKPHRAAPVTASMALAAACCTEGTIAIFSAKKADEEFIYHSSGTISVKVEVAKDGEILSTSVVRTMRFIMRGEIIANIPIEH</sequence>
<dbReference type="PANTHER" id="PTHR43709">
    <property type="entry name" value="ACONITATE ISOMERASE-RELATED"/>
    <property type="match status" value="1"/>
</dbReference>
<accession>A0AB38P3G5</accession>
<comment type="similarity">
    <text evidence="1">Belongs to the PrpF family.</text>
</comment>
<evidence type="ECO:0000256" key="1">
    <source>
        <dbReference type="ARBA" id="ARBA00007673"/>
    </source>
</evidence>
<dbReference type="InterPro" id="IPR007400">
    <property type="entry name" value="PrpF-like"/>
</dbReference>
<comment type="caution">
    <text evidence="3">The sequence shown here is derived from an EMBL/GenBank/DDBJ whole genome shotgun (WGS) entry which is preliminary data.</text>
</comment>
<dbReference type="EMBL" id="QGAL01000004">
    <property type="protein sequence ID" value="TKK17856.1"/>
    <property type="molecule type" value="Genomic_DNA"/>
</dbReference>
<proteinExistence type="inferred from homology"/>
<dbReference type="AlphaFoldDB" id="A0AB38P3G5"/>
<dbReference type="SUPFAM" id="SSF54506">
    <property type="entry name" value="Diaminopimelate epimerase-like"/>
    <property type="match status" value="2"/>
</dbReference>
<dbReference type="Gene3D" id="3.10.310.10">
    <property type="entry name" value="Diaminopimelate Epimerase, Chain A, domain 1"/>
    <property type="match status" value="2"/>
</dbReference>
<evidence type="ECO:0000256" key="2">
    <source>
        <dbReference type="ARBA" id="ARBA00023235"/>
    </source>
</evidence>
<evidence type="ECO:0000313" key="4">
    <source>
        <dbReference type="Proteomes" id="UP000306327"/>
    </source>
</evidence>
<evidence type="ECO:0000313" key="3">
    <source>
        <dbReference type="EMBL" id="TKK17856.1"/>
    </source>
</evidence>
<dbReference type="Pfam" id="PF04303">
    <property type="entry name" value="PrpF"/>
    <property type="match status" value="1"/>
</dbReference>
<dbReference type="GO" id="GO:0016853">
    <property type="term" value="F:isomerase activity"/>
    <property type="evidence" value="ECO:0007669"/>
    <property type="project" value="UniProtKB-KW"/>
</dbReference>
<reference evidence="3 4" key="1">
    <citation type="journal article" date="2019" name="Sci. Rep.">
        <title>Differences in resource use lead to coexistence of seed-transmitted microbial populations.</title>
        <authorList>
            <person name="Torres-Cortes G."/>
            <person name="Garcia B.J."/>
            <person name="Compant S."/>
            <person name="Rezki S."/>
            <person name="Jones P."/>
            <person name="Preveaux A."/>
            <person name="Briand M."/>
            <person name="Roulet A."/>
            <person name="Bouchez O."/>
            <person name="Jacobson D."/>
            <person name="Barret M."/>
        </authorList>
    </citation>
    <scope>NUCLEOTIDE SEQUENCE [LARGE SCALE GENOMIC DNA]</scope>
    <source>
        <strain evidence="3 4">CFBP13530</strain>
    </source>
</reference>
<name>A0AB38P3G5_9ENTR</name>
<dbReference type="Proteomes" id="UP000306327">
    <property type="component" value="Unassembled WGS sequence"/>
</dbReference>
<keyword evidence="2" id="KW-0413">Isomerase</keyword>